<proteinExistence type="predicted"/>
<dbReference type="EMBL" id="CP022163">
    <property type="protein sequence ID" value="ATB28457.1"/>
    <property type="molecule type" value="Genomic_DNA"/>
</dbReference>
<dbReference type="KEGG" id="mbd:MEBOL_001904"/>
<dbReference type="Gene3D" id="2.160.20.10">
    <property type="entry name" value="Single-stranded right-handed beta-helix, Pectin lyase-like"/>
    <property type="match status" value="1"/>
</dbReference>
<evidence type="ECO:0000259" key="1">
    <source>
        <dbReference type="Pfam" id="PF12708"/>
    </source>
</evidence>
<organism evidence="2 3">
    <name type="scientific">Melittangium boletus DSM 14713</name>
    <dbReference type="NCBI Taxonomy" id="1294270"/>
    <lineage>
        <taxon>Bacteria</taxon>
        <taxon>Pseudomonadati</taxon>
        <taxon>Myxococcota</taxon>
        <taxon>Myxococcia</taxon>
        <taxon>Myxococcales</taxon>
        <taxon>Cystobacterineae</taxon>
        <taxon>Archangiaceae</taxon>
        <taxon>Melittangium</taxon>
    </lineage>
</organism>
<dbReference type="OrthoDB" id="5488826at2"/>
<gene>
    <name evidence="2" type="ORF">MEBOL_001904</name>
</gene>
<dbReference type="AlphaFoldDB" id="A0A250IBE4"/>
<dbReference type="SUPFAM" id="SSF51126">
    <property type="entry name" value="Pectin lyase-like"/>
    <property type="match status" value="1"/>
</dbReference>
<name>A0A250IBE4_9BACT</name>
<dbReference type="InterPro" id="IPR024535">
    <property type="entry name" value="RHGA/B-epi-like_pectate_lyase"/>
</dbReference>
<feature type="domain" description="Rhamnogalacturonase A/B/Epimerase-like pectate lyase" evidence="1">
    <location>
        <begin position="83"/>
        <end position="175"/>
    </location>
</feature>
<evidence type="ECO:0000313" key="3">
    <source>
        <dbReference type="Proteomes" id="UP000217289"/>
    </source>
</evidence>
<dbReference type="InterPro" id="IPR012334">
    <property type="entry name" value="Pectin_lyas_fold"/>
</dbReference>
<accession>A0A250IBE4</accession>
<keyword evidence="3" id="KW-1185">Reference proteome</keyword>
<reference evidence="2 3" key="1">
    <citation type="submission" date="2017-06" db="EMBL/GenBank/DDBJ databases">
        <authorList>
            <person name="Kim H.J."/>
            <person name="Triplett B.A."/>
        </authorList>
    </citation>
    <scope>NUCLEOTIDE SEQUENCE [LARGE SCALE GENOMIC DNA]</scope>
    <source>
        <strain evidence="2 3">DSM 14713</strain>
    </source>
</reference>
<dbReference type="InterPro" id="IPR011050">
    <property type="entry name" value="Pectin_lyase_fold/virulence"/>
</dbReference>
<sequence length="687" mass="73955">MNAKLGLRSMCVVMGVALGVTTPGEAEAAWRSVLYPSTWTPGYTNPSNSAQFLHDFSYAGYRARQAEPPFRVDRVIDVTAAPYYADKTGISDVTAVLQRAIDDAGAQSGGAVVFLPAGTYKVAPPSGKNQALLLNKSNVVLRGQGPTETFIYNAATDMRARSVIRVSPQNSSVSWTPSSATSTQVTTDLGVLATRIPVASVSGFSAGQWIVIRTDLTAALSQEFNMESAWTSLPGVTFYRKITAVDSAAKTLTVDIPLRLGMKTRDNARVYKVAAHLSEVGIENLAIGMRENTTPGTGGTDFGNPGTGAYQMHDSSALTMNHTVDGWVINVKSYRPPSNTRDIHLLSNGIDLLFTRNITVDSCELNKPQYKGEGGNGYLYSIRGSDNLIKDSVAYGGRHNFNFRSMQATGNVLFNDRASNGDLVSDFHMHLSAANLMDNLTLHQEKFEAADRSPYGTTSHGVTTTQSVFWNTNGSQYRSGTTSIIRSQQYGQGYVIGVRGSATGVDLSTTTKTSPVDFAETASSGTQLSPQSLYVDQIQRRLGGTAEHEGNALIYQAENILPSQANDPSSTNVDAQADKGNVRYHNNNAVGGKVTYTLSPRTIGTFQVKVRTKKNNARGQYQLDIDGAPQGAIQDEYSSSTVFVEKDLGLVTFSDINPKAFTFTVSGKNAASSGFNIAVDYIKLIRQ</sequence>
<dbReference type="Proteomes" id="UP000217289">
    <property type="component" value="Chromosome"/>
</dbReference>
<dbReference type="Pfam" id="PF12708">
    <property type="entry name" value="Pect-lyase_RHGA_epim"/>
    <property type="match status" value="1"/>
</dbReference>
<protein>
    <recommendedName>
        <fullName evidence="1">Rhamnogalacturonase A/B/Epimerase-like pectate lyase domain-containing protein</fullName>
    </recommendedName>
</protein>
<dbReference type="RefSeq" id="WP_095977134.1">
    <property type="nucleotide sequence ID" value="NZ_CP022163.1"/>
</dbReference>
<evidence type="ECO:0000313" key="2">
    <source>
        <dbReference type="EMBL" id="ATB28457.1"/>
    </source>
</evidence>